<dbReference type="AlphaFoldDB" id="A0A5E4XLJ9"/>
<accession>A0A5E4XLJ9</accession>
<dbReference type="EMBL" id="CABPSM010000013">
    <property type="protein sequence ID" value="VVE37153.1"/>
    <property type="molecule type" value="Genomic_DNA"/>
</dbReference>
<evidence type="ECO:0000256" key="1">
    <source>
        <dbReference type="SAM" id="MobiDB-lite"/>
    </source>
</evidence>
<sequence length="244" mass="27258">MPFTNLRQHSKVPASGGVLIRRASLARAVDADNLMHEARRRACSLIREADRQADACLAHGARRGYEAGFRLALSQLAEYFARCRQRQLALRDRLVDELTQTLRSYLGDPELLLRLTQAFADHQGETAPHLPWRVWLPESARCILPDLRQLLAQAAPSAQVACTDTPSFIIEWGDEVMEFDPGDAAENITERVHQACRDAALSMDETTLARDVLLEALERVDSNNPARMTSTDFEGAPSDDNVEH</sequence>
<dbReference type="Proteomes" id="UP000343317">
    <property type="component" value="Unassembled WGS sequence"/>
</dbReference>
<organism evidence="2 3">
    <name type="scientific">Pandoraea horticolens</name>
    <dbReference type="NCBI Taxonomy" id="2508298"/>
    <lineage>
        <taxon>Bacteria</taxon>
        <taxon>Pseudomonadati</taxon>
        <taxon>Pseudomonadota</taxon>
        <taxon>Betaproteobacteria</taxon>
        <taxon>Burkholderiales</taxon>
        <taxon>Burkholderiaceae</taxon>
        <taxon>Pandoraea</taxon>
    </lineage>
</organism>
<evidence type="ECO:0000313" key="3">
    <source>
        <dbReference type="Proteomes" id="UP000343317"/>
    </source>
</evidence>
<evidence type="ECO:0000313" key="2">
    <source>
        <dbReference type="EMBL" id="VVE37153.1"/>
    </source>
</evidence>
<dbReference type="RefSeq" id="WP_150622186.1">
    <property type="nucleotide sequence ID" value="NZ_CABPSM010000013.1"/>
</dbReference>
<feature type="region of interest" description="Disordered" evidence="1">
    <location>
        <begin position="223"/>
        <end position="244"/>
    </location>
</feature>
<protein>
    <submittedName>
        <fullName evidence="2">Oxygen-regulated invasion protein OrgB</fullName>
    </submittedName>
</protein>
<keyword evidence="3" id="KW-1185">Reference proteome</keyword>
<gene>
    <name evidence="2" type="primary">orgB</name>
    <name evidence="2" type="ORF">PHO31112_03948</name>
</gene>
<name>A0A5E4XLJ9_9BURK</name>
<proteinExistence type="predicted"/>
<feature type="compositionally biased region" description="Polar residues" evidence="1">
    <location>
        <begin position="223"/>
        <end position="232"/>
    </location>
</feature>
<reference evidence="2 3" key="1">
    <citation type="submission" date="2019-08" db="EMBL/GenBank/DDBJ databases">
        <authorList>
            <person name="Peeters C."/>
        </authorList>
    </citation>
    <scope>NUCLEOTIDE SEQUENCE [LARGE SCALE GENOMIC DNA]</scope>
    <source>
        <strain evidence="2 3">LMG 31112</strain>
    </source>
</reference>